<organism evidence="1 2">
    <name type="scientific">Desulfacinum hydrothermale DSM 13146</name>
    <dbReference type="NCBI Taxonomy" id="1121390"/>
    <lineage>
        <taxon>Bacteria</taxon>
        <taxon>Pseudomonadati</taxon>
        <taxon>Thermodesulfobacteriota</taxon>
        <taxon>Syntrophobacteria</taxon>
        <taxon>Syntrophobacterales</taxon>
        <taxon>Syntrophobacteraceae</taxon>
        <taxon>Desulfacinum</taxon>
    </lineage>
</organism>
<dbReference type="Proteomes" id="UP000192783">
    <property type="component" value="Unassembled WGS sequence"/>
</dbReference>
<protein>
    <submittedName>
        <fullName evidence="1">Putative zinc-or iron-chelating domain-containing protein</fullName>
    </submittedName>
</protein>
<dbReference type="RefSeq" id="WP_170920244.1">
    <property type="nucleotide sequence ID" value="NZ_FWXF01000001.1"/>
</dbReference>
<sequence>MRLDDKLKKLERIYQEFETKAADYVRRAVCGPGCAECCTNVGEIAVTTLEAYRIWLFLQGLSVFQRQAMAKKIEANREEKRRTLLLPCPFLDPHRMCSIYDVRPFSCRRLYSVEPCARRGPVVHKNLWQLAEETTLAIQKLDETGYAGHLSAVLALLDDPCFRDDYLNGRFRPDLLMERLRLDDLMINRAVGR</sequence>
<dbReference type="AlphaFoldDB" id="A0A1W1WYC8"/>
<dbReference type="STRING" id="1121390.SAMN02746041_00131"/>
<evidence type="ECO:0000313" key="1">
    <source>
        <dbReference type="EMBL" id="SMC16654.1"/>
    </source>
</evidence>
<proteinExistence type="predicted"/>
<dbReference type="Pfam" id="PF03692">
    <property type="entry name" value="CxxCxxCC"/>
    <property type="match status" value="1"/>
</dbReference>
<dbReference type="EMBL" id="FWXF01000001">
    <property type="protein sequence ID" value="SMC16654.1"/>
    <property type="molecule type" value="Genomic_DNA"/>
</dbReference>
<gene>
    <name evidence="1" type="ORF">SAMN02746041_00131</name>
</gene>
<name>A0A1W1WYC8_9BACT</name>
<dbReference type="InterPro" id="IPR005358">
    <property type="entry name" value="Puta_zinc/iron-chelating_dom"/>
</dbReference>
<reference evidence="1 2" key="1">
    <citation type="submission" date="2017-04" db="EMBL/GenBank/DDBJ databases">
        <authorList>
            <person name="Afonso C.L."/>
            <person name="Miller P.J."/>
            <person name="Scott M.A."/>
            <person name="Spackman E."/>
            <person name="Goraichik I."/>
            <person name="Dimitrov K.M."/>
            <person name="Suarez D.L."/>
            <person name="Swayne D.E."/>
        </authorList>
    </citation>
    <scope>NUCLEOTIDE SEQUENCE [LARGE SCALE GENOMIC DNA]</scope>
    <source>
        <strain evidence="1 2">DSM 13146</strain>
    </source>
</reference>
<accession>A0A1W1WYC8</accession>
<keyword evidence="2" id="KW-1185">Reference proteome</keyword>
<evidence type="ECO:0000313" key="2">
    <source>
        <dbReference type="Proteomes" id="UP000192783"/>
    </source>
</evidence>